<comment type="subcellular location">
    <subcellularLocation>
        <location evidence="1 16">Cell inner membrane</location>
        <topology evidence="1 16">Multi-pass membrane protein</topology>
    </subcellularLocation>
</comment>
<evidence type="ECO:0000256" key="8">
    <source>
        <dbReference type="ARBA" id="ARBA00022989"/>
    </source>
</evidence>
<keyword evidence="19" id="KW-1185">Reference proteome</keyword>
<feature type="domain" description="FeoB-type G" evidence="17">
    <location>
        <begin position="5"/>
        <end position="167"/>
    </location>
</feature>
<evidence type="ECO:0000259" key="17">
    <source>
        <dbReference type="PROSITE" id="PS51711"/>
    </source>
</evidence>
<evidence type="ECO:0000256" key="2">
    <source>
        <dbReference type="ARBA" id="ARBA00022448"/>
    </source>
</evidence>
<keyword evidence="5" id="KW-0997">Cell inner membrane</keyword>
<feature type="transmembrane region" description="Helical" evidence="16">
    <location>
        <begin position="634"/>
        <end position="658"/>
    </location>
</feature>
<dbReference type="InterPro" id="IPR030389">
    <property type="entry name" value="G_FEOB_dom"/>
</dbReference>
<feature type="binding site" evidence="14">
    <location>
        <begin position="37"/>
        <end position="41"/>
    </location>
    <ligand>
        <name>GTP</name>
        <dbReference type="ChEBI" id="CHEBI:37565"/>
        <label>1</label>
    </ligand>
</feature>
<reference evidence="19" key="1">
    <citation type="journal article" date="2016" name="Front. Microbiol.">
        <title>The complete genome sequence of hyperthermophile Dictyoglomus turgidum DSM 6724 reveals a specialized carbohydrate fermentor.</title>
        <authorList>
            <person name="Brumm P.J."/>
            <person name="Gowda K."/>
            <person name="Robb F.T."/>
            <person name="Mead D.A."/>
        </authorList>
    </citation>
    <scope>NUCLEOTIDE SEQUENCE [LARGE SCALE GENOMIC DNA]</scope>
    <source>
        <strain evidence="19">DSM 6724 / Z-1310</strain>
    </source>
</reference>
<dbReference type="Pfam" id="PF07664">
    <property type="entry name" value="FeoB_C"/>
    <property type="match status" value="1"/>
</dbReference>
<dbReference type="InterPro" id="IPR011642">
    <property type="entry name" value="Gate_dom"/>
</dbReference>
<gene>
    <name evidence="18" type="ordered locus">Dtur_1569</name>
</gene>
<evidence type="ECO:0000313" key="18">
    <source>
        <dbReference type="EMBL" id="ACK42843.1"/>
    </source>
</evidence>
<dbReference type="KEGG" id="dtu:Dtur_1569"/>
<keyword evidence="10" id="KW-0406">Ion transport</keyword>
<dbReference type="Proteomes" id="UP000007719">
    <property type="component" value="Chromosome"/>
</dbReference>
<dbReference type="AlphaFoldDB" id="B8E2J9"/>
<evidence type="ECO:0000256" key="13">
    <source>
        <dbReference type="NCBIfam" id="TIGR00437"/>
    </source>
</evidence>
<dbReference type="NCBIfam" id="TIGR00437">
    <property type="entry name" value="feoB"/>
    <property type="match status" value="1"/>
</dbReference>
<keyword evidence="11 14" id="KW-0342">GTP-binding</keyword>
<feature type="binding site" evidence="15">
    <location>
        <position position="23"/>
    </location>
    <ligand>
        <name>Mg(2+)</name>
        <dbReference type="ChEBI" id="CHEBI:18420"/>
        <label>2</label>
    </ligand>
</feature>
<keyword evidence="8 16" id="KW-1133">Transmembrane helix</keyword>
<protein>
    <recommendedName>
        <fullName evidence="13 16">Ferrous iron transport protein B</fullName>
    </recommendedName>
</protein>
<dbReference type="eggNOG" id="COG0370">
    <property type="taxonomic scope" value="Bacteria"/>
</dbReference>
<keyword evidence="7 14" id="KW-0547">Nucleotide-binding</keyword>
<dbReference type="GO" id="GO:0015093">
    <property type="term" value="F:ferrous iron transmembrane transporter activity"/>
    <property type="evidence" value="ECO:0000318"/>
    <property type="project" value="GO_Central"/>
</dbReference>
<evidence type="ECO:0000256" key="4">
    <source>
        <dbReference type="ARBA" id="ARBA00022496"/>
    </source>
</evidence>
<dbReference type="PROSITE" id="PS51711">
    <property type="entry name" value="G_FEOB"/>
    <property type="match status" value="1"/>
</dbReference>
<feature type="transmembrane region" description="Helical" evidence="16">
    <location>
        <begin position="418"/>
        <end position="443"/>
    </location>
</feature>
<name>B8E2J9_DICTD</name>
<dbReference type="Pfam" id="PF17910">
    <property type="entry name" value="FeoB_Cyto"/>
    <property type="match status" value="1"/>
</dbReference>
<dbReference type="InterPro" id="IPR027417">
    <property type="entry name" value="P-loop_NTPase"/>
</dbReference>
<feature type="binding site" evidence="14">
    <location>
        <begin position="118"/>
        <end position="121"/>
    </location>
    <ligand>
        <name>GTP</name>
        <dbReference type="ChEBI" id="CHEBI:37565"/>
        <label>1</label>
    </ligand>
</feature>
<sequence>MEKIKIRVALAGNPNVGKSTVFNQLTGLNQHTGNWPGKTVEKKVGYVEKDHYILEITDLPGIYSLTANTLEELISREFIVKEKPDIVILIVDASALERNLYLLLQLRELIPNIIIGLNMLDILKAKRYKLDVKKLEERLNIPIIPMIASRGIGIDELINKVIEVYEKDNLDPTKIDYGELEEDINKIESILPENLEDYPKRWIALKLLESDPIITDLCKKKLKREDWEKIKELIEKNESNPIRVATARYNFIKKILEGVLEKPEKQAISWTEKLDEYFTHPVWGSFLAILIVALIFYLTFTLNNFLAEPVKNVLDFMGDKLSSLLVFLPNWWRDLLIEGVWQGIATILSFTPLITFFFFFLALLEDSGYLARLAFVSDRLMHILGLHGKSLIPLVISFGCNVPGVMATRTLEDEKDRILLIILDSFIPCVPRILVASFFLSIFFPKQAFFLLILLYLISFISIFISGKILRTKVLKTSFNPLLMELPIYKIPNPKLVLLYIWDKIKHFLVRAGTVMAFLSAIIWILSHYPTGDIQNSILAEISRFFSLFMKPLGFNWELTTGLLSGFVAKEATLSTLSAIYGVSGSELGKILLENITPIAAFSFIVFQLLYIPCASTVATIYQETKSIKWTLFSMGYSLMYAYVFTFILHQILSIIGIL</sequence>
<keyword evidence="15" id="KW-0479">Metal-binding</keyword>
<dbReference type="Gene3D" id="3.40.50.300">
    <property type="entry name" value="P-loop containing nucleotide triphosphate hydrolases"/>
    <property type="match status" value="1"/>
</dbReference>
<dbReference type="PRINTS" id="PR00326">
    <property type="entry name" value="GTP1OBG"/>
</dbReference>
<evidence type="ECO:0000256" key="3">
    <source>
        <dbReference type="ARBA" id="ARBA00022475"/>
    </source>
</evidence>
<dbReference type="InterPro" id="IPR011640">
    <property type="entry name" value="Fe2_transport_prot_B_C"/>
</dbReference>
<feature type="binding site" evidence="15">
    <location>
        <position position="26"/>
    </location>
    <ligand>
        <name>Mg(2+)</name>
        <dbReference type="ChEBI" id="CHEBI:18420"/>
        <label>2</label>
    </ligand>
</feature>
<evidence type="ECO:0000313" key="19">
    <source>
        <dbReference type="Proteomes" id="UP000007719"/>
    </source>
</evidence>
<dbReference type="FunFam" id="3.40.50.300:FF:000426">
    <property type="entry name" value="Ferrous iron transport protein B"/>
    <property type="match status" value="1"/>
</dbReference>
<dbReference type="InterPro" id="IPR050860">
    <property type="entry name" value="FeoB_GTPase"/>
</dbReference>
<dbReference type="SUPFAM" id="SSF52540">
    <property type="entry name" value="P-loop containing nucleoside triphosphate hydrolases"/>
    <property type="match status" value="1"/>
</dbReference>
<feature type="binding site" evidence="14">
    <location>
        <begin position="58"/>
        <end position="61"/>
    </location>
    <ligand>
        <name>GTP</name>
        <dbReference type="ChEBI" id="CHEBI:37565"/>
        <label>1</label>
    </ligand>
</feature>
<dbReference type="OrthoDB" id="9809127at2"/>
<evidence type="ECO:0000256" key="15">
    <source>
        <dbReference type="PIRSR" id="PIRSR603373-2"/>
    </source>
</evidence>
<dbReference type="InParanoid" id="B8E2J9"/>
<evidence type="ECO:0000256" key="9">
    <source>
        <dbReference type="ARBA" id="ARBA00023004"/>
    </source>
</evidence>
<comment type="similarity">
    <text evidence="16">Belongs to the TRAFAC class TrmE-Era-EngA-EngB-Septin-like GTPase superfamily. FeoB GTPase (TC 9.A.8) family.</text>
</comment>
<evidence type="ECO:0000256" key="10">
    <source>
        <dbReference type="ARBA" id="ARBA00023065"/>
    </source>
</evidence>
<evidence type="ECO:0000256" key="1">
    <source>
        <dbReference type="ARBA" id="ARBA00004429"/>
    </source>
</evidence>
<dbReference type="RefSeq" id="WP_012583918.1">
    <property type="nucleotide sequence ID" value="NC_011661.1"/>
</dbReference>
<dbReference type="GO" id="GO:0046872">
    <property type="term" value="F:metal ion binding"/>
    <property type="evidence" value="ECO:0007669"/>
    <property type="project" value="UniProtKB-KW"/>
</dbReference>
<evidence type="ECO:0000256" key="6">
    <source>
        <dbReference type="ARBA" id="ARBA00022692"/>
    </source>
</evidence>
<evidence type="ECO:0000256" key="7">
    <source>
        <dbReference type="ARBA" id="ARBA00022741"/>
    </source>
</evidence>
<dbReference type="GO" id="GO:0098711">
    <property type="term" value="P:iron ion import across plasma membrane"/>
    <property type="evidence" value="ECO:0000318"/>
    <property type="project" value="GO_Central"/>
</dbReference>
<dbReference type="Pfam" id="PF07670">
    <property type="entry name" value="Gate"/>
    <property type="match status" value="2"/>
</dbReference>
<dbReference type="InterPro" id="IPR006073">
    <property type="entry name" value="GTP-bd"/>
</dbReference>
<dbReference type="EMBL" id="CP001251">
    <property type="protein sequence ID" value="ACK42843.1"/>
    <property type="molecule type" value="Genomic_DNA"/>
</dbReference>
<dbReference type="PANTHER" id="PTHR43185">
    <property type="entry name" value="FERROUS IRON TRANSPORT PROTEIN B"/>
    <property type="match status" value="1"/>
</dbReference>
<keyword evidence="6 16" id="KW-0812">Transmembrane</keyword>
<dbReference type="InterPro" id="IPR003373">
    <property type="entry name" value="Fe2_transport_prot-B"/>
</dbReference>
<keyword evidence="12 16" id="KW-0472">Membrane</keyword>
<dbReference type="EnsemblBacteria" id="ACK42843">
    <property type="protein sequence ID" value="ACK42843"/>
    <property type="gene ID" value="Dtur_1569"/>
</dbReference>
<keyword evidence="9 16" id="KW-0408">Iron</keyword>
<keyword evidence="2 16" id="KW-0813">Transport</keyword>
<feature type="transmembrane region" description="Helical" evidence="16">
    <location>
        <begin position="508"/>
        <end position="527"/>
    </location>
</feature>
<dbReference type="HOGENOM" id="CLU_013350_3_0_0"/>
<evidence type="ECO:0000256" key="11">
    <source>
        <dbReference type="ARBA" id="ARBA00023134"/>
    </source>
</evidence>
<keyword evidence="3" id="KW-1003">Cell membrane</keyword>
<dbReference type="Pfam" id="PF02421">
    <property type="entry name" value="FeoB_N"/>
    <property type="match status" value="1"/>
</dbReference>
<feature type="transmembrane region" description="Helical" evidence="16">
    <location>
        <begin position="344"/>
        <end position="364"/>
    </location>
</feature>
<evidence type="ECO:0000256" key="12">
    <source>
        <dbReference type="ARBA" id="ARBA00023136"/>
    </source>
</evidence>
<dbReference type="InterPro" id="IPR041069">
    <property type="entry name" value="FeoB_Cyto"/>
</dbReference>
<evidence type="ECO:0000256" key="16">
    <source>
        <dbReference type="RuleBase" id="RU362098"/>
    </source>
</evidence>
<dbReference type="CDD" id="cd01879">
    <property type="entry name" value="FeoB"/>
    <property type="match status" value="1"/>
</dbReference>
<proteinExistence type="inferred from homology"/>
<dbReference type="PANTHER" id="PTHR43185:SF1">
    <property type="entry name" value="FE(2+) TRANSPORTER FEOB"/>
    <property type="match status" value="1"/>
</dbReference>
<dbReference type="PATRIC" id="fig|515635.4.peg.1618"/>
<dbReference type="Gene3D" id="1.10.287.1770">
    <property type="match status" value="1"/>
</dbReference>
<dbReference type="GO" id="GO:0005525">
    <property type="term" value="F:GTP binding"/>
    <property type="evidence" value="ECO:0007669"/>
    <property type="project" value="UniProtKB-KW"/>
</dbReference>
<organism evidence="18 19">
    <name type="scientific">Dictyoglomus turgidum (strain DSM 6724 / Z-1310)</name>
    <dbReference type="NCBI Taxonomy" id="515635"/>
    <lineage>
        <taxon>Bacteria</taxon>
        <taxon>Pseudomonadati</taxon>
        <taxon>Dictyoglomota</taxon>
        <taxon>Dictyoglomia</taxon>
        <taxon>Dictyoglomales</taxon>
        <taxon>Dictyoglomaceae</taxon>
        <taxon>Dictyoglomus</taxon>
    </lineage>
</organism>
<feature type="transmembrane region" description="Helical" evidence="16">
    <location>
        <begin position="599"/>
        <end position="622"/>
    </location>
</feature>
<evidence type="ECO:0000256" key="5">
    <source>
        <dbReference type="ARBA" id="ARBA00022519"/>
    </source>
</evidence>
<feature type="transmembrane region" description="Helical" evidence="16">
    <location>
        <begin position="449"/>
        <end position="470"/>
    </location>
</feature>
<feature type="transmembrane region" description="Helical" evidence="16">
    <location>
        <begin position="282"/>
        <end position="300"/>
    </location>
</feature>
<evidence type="ECO:0000256" key="14">
    <source>
        <dbReference type="PIRSR" id="PIRSR603373-1"/>
    </source>
</evidence>
<feature type="binding site" evidence="15">
    <location>
        <position position="27"/>
    </location>
    <ligand>
        <name>Mg(2+)</name>
        <dbReference type="ChEBI" id="CHEBI:18420"/>
        <label>2</label>
    </ligand>
</feature>
<dbReference type="STRING" id="515635.Dtur_1569"/>
<keyword evidence="15" id="KW-0460">Magnesium</keyword>
<accession>B8E2J9</accession>
<keyword evidence="4 16" id="KW-0410">Iron transport</keyword>
<comment type="function">
    <text evidence="16">Probable transporter of a GTP-driven Fe(2+) uptake system.</text>
</comment>
<dbReference type="GO" id="GO:0005886">
    <property type="term" value="C:plasma membrane"/>
    <property type="evidence" value="ECO:0000318"/>
    <property type="project" value="GO_Central"/>
</dbReference>
<comment type="caution">
    <text evidence="16">Lacks conserved residue(s) required for the propagation of feature annotation.</text>
</comment>
<feature type="binding site" evidence="14">
    <location>
        <begin position="12"/>
        <end position="19"/>
    </location>
    <ligand>
        <name>GTP</name>
        <dbReference type="ChEBI" id="CHEBI:37565"/>
        <label>1</label>
    </ligand>
</feature>